<keyword evidence="4" id="KW-1185">Reference proteome</keyword>
<evidence type="ECO:0000256" key="1">
    <source>
        <dbReference type="SAM" id="SignalP"/>
    </source>
</evidence>
<organism evidence="3 4">
    <name type="scientific">Paractinoplanes bogorensis</name>
    <dbReference type="NCBI Taxonomy" id="1610840"/>
    <lineage>
        <taxon>Bacteria</taxon>
        <taxon>Bacillati</taxon>
        <taxon>Actinomycetota</taxon>
        <taxon>Actinomycetes</taxon>
        <taxon>Micromonosporales</taxon>
        <taxon>Micromonosporaceae</taxon>
        <taxon>Paractinoplanes</taxon>
    </lineage>
</organism>
<protein>
    <submittedName>
        <fullName evidence="3">Peptidoglycan-binding protein</fullName>
    </submittedName>
</protein>
<dbReference type="SUPFAM" id="SSF47090">
    <property type="entry name" value="PGBD-like"/>
    <property type="match status" value="1"/>
</dbReference>
<feature type="domain" description="Peptidoglycan binding-like" evidence="2">
    <location>
        <begin position="122"/>
        <end position="169"/>
    </location>
</feature>
<evidence type="ECO:0000259" key="2">
    <source>
        <dbReference type="Pfam" id="PF01471"/>
    </source>
</evidence>
<evidence type="ECO:0000313" key="4">
    <source>
        <dbReference type="Proteomes" id="UP001519654"/>
    </source>
</evidence>
<feature type="chain" id="PRO_5045324434" evidence="1">
    <location>
        <begin position="22"/>
        <end position="351"/>
    </location>
</feature>
<dbReference type="EMBL" id="JAHKKG010000015">
    <property type="protein sequence ID" value="MBU2669516.1"/>
    <property type="molecule type" value="Genomic_DNA"/>
</dbReference>
<dbReference type="InterPro" id="IPR036365">
    <property type="entry name" value="PGBD-like_sf"/>
</dbReference>
<feature type="signal peptide" evidence="1">
    <location>
        <begin position="1"/>
        <end position="21"/>
    </location>
</feature>
<dbReference type="RefSeq" id="WP_215794229.1">
    <property type="nucleotide sequence ID" value="NZ_JAHKKG010000015.1"/>
</dbReference>
<dbReference type="Pfam" id="PF01471">
    <property type="entry name" value="PG_binding_1"/>
    <property type="match status" value="1"/>
</dbReference>
<accession>A0ABS5Z2E9</accession>
<dbReference type="Gene3D" id="2.40.420.20">
    <property type="match status" value="1"/>
</dbReference>
<reference evidence="3 4" key="1">
    <citation type="submission" date="2021-06" db="EMBL/GenBank/DDBJ databases">
        <title>Actinoplanes lichenicola sp. nov., and Actinoplanes ovalisporus sp. nov., isolated from lichen in Thailand.</title>
        <authorList>
            <person name="Saeng-In P."/>
            <person name="Kanchanasin P."/>
            <person name="Yuki M."/>
            <person name="Kudo T."/>
            <person name="Ohkuma M."/>
            <person name="Phongsopitanun W."/>
            <person name="Tanasupawat S."/>
        </authorList>
    </citation>
    <scope>NUCLEOTIDE SEQUENCE [LARGE SCALE GENOMIC DNA]</scope>
    <source>
        <strain evidence="3 4">NBRC 110975</strain>
    </source>
</reference>
<sequence length="351" mass="36239">MTRRRTTAVVAGVLTAGAVAAAVAVINLPPAESGDNTTRSGPAETAEITKETLVDHESHDGTLGHGDTSTVTARGSGTVTWLPAGGAVITRGKPLYRLDNKPVSLLYGSLPAYRTLRPGVEGADVRQFEQNLRALGYTGFTVDDEFTSATASAVKQWQDDLGRRQTGRIESGQIAYAKGKVRVDSLSAELGAVVQPGADLFRTTGTTLVATVDLDVDDQRLARKGATVDVTLPDGSTGKGRITAVETVVTPGQGEEDDTTSLEVTIAFTRTPTGLDEAAVTVDFVASQREGVLTVPVSALLALAEGGYGLEVVEAGGSTRIVGVKTGLFADSRVEVSGGGITAGQKVGMPS</sequence>
<dbReference type="Proteomes" id="UP001519654">
    <property type="component" value="Unassembled WGS sequence"/>
</dbReference>
<dbReference type="Gene3D" id="1.10.101.10">
    <property type="entry name" value="PGBD-like superfamily/PGBD"/>
    <property type="match status" value="1"/>
</dbReference>
<dbReference type="InterPro" id="IPR036366">
    <property type="entry name" value="PGBDSf"/>
</dbReference>
<keyword evidence="1" id="KW-0732">Signal</keyword>
<name>A0ABS5Z2E9_9ACTN</name>
<evidence type="ECO:0000313" key="3">
    <source>
        <dbReference type="EMBL" id="MBU2669516.1"/>
    </source>
</evidence>
<gene>
    <name evidence="3" type="ORF">KOI35_39005</name>
</gene>
<comment type="caution">
    <text evidence="3">The sequence shown here is derived from an EMBL/GenBank/DDBJ whole genome shotgun (WGS) entry which is preliminary data.</text>
</comment>
<proteinExistence type="predicted"/>
<dbReference type="InterPro" id="IPR002477">
    <property type="entry name" value="Peptidoglycan-bd-like"/>
</dbReference>